<evidence type="ECO:0000313" key="3">
    <source>
        <dbReference type="EMBL" id="QJW93973.1"/>
    </source>
</evidence>
<dbReference type="Gene3D" id="1.20.120.1200">
    <property type="entry name" value="NADH-ubiquinone/plastoquinone oxidoreductase chain 6, subunit NuoJ"/>
    <property type="match status" value="2"/>
</dbReference>
<feature type="transmembrane region" description="Helical" evidence="2">
    <location>
        <begin position="159"/>
        <end position="177"/>
    </location>
</feature>
<dbReference type="AlphaFoldDB" id="A0A6M5YL11"/>
<dbReference type="RefSeq" id="WP_171470065.1">
    <property type="nucleotide sequence ID" value="NZ_CP053452.2"/>
</dbReference>
<dbReference type="KEGG" id="ftj:FTUN_1490"/>
<comment type="function">
    <text evidence="2">NDH-1 shuttles electrons from NADH, via FMN and iron-sulfur (Fe-S) centers, to quinones in the respiratory chain. Couples the redox reaction to proton translocation (for every two electrons transferred, four hydrogen ions are translocated across the cytoplasmic membrane), and thus conserves the redox energy in a proton gradient.</text>
</comment>
<reference evidence="4" key="1">
    <citation type="submission" date="2020-05" db="EMBL/GenBank/DDBJ databases">
        <title>Frigoriglobus tundricola gen. nov., sp. nov., a psychrotolerant cellulolytic planctomycete of the family Gemmataceae with two divergent copies of 16S rRNA gene.</title>
        <authorList>
            <person name="Kulichevskaya I.S."/>
            <person name="Ivanova A.A."/>
            <person name="Naumoff D.G."/>
            <person name="Beletsky A.V."/>
            <person name="Rijpstra W.I.C."/>
            <person name="Sinninghe Damste J.S."/>
            <person name="Mardanov A.V."/>
            <person name="Ravin N.V."/>
            <person name="Dedysh S.N."/>
        </authorList>
    </citation>
    <scope>NUCLEOTIDE SEQUENCE [LARGE SCALE GENOMIC DNA]</scope>
    <source>
        <strain evidence="4">PL17</strain>
    </source>
</reference>
<feature type="transmembrane region" description="Helical" evidence="2">
    <location>
        <begin position="97"/>
        <end position="119"/>
    </location>
</feature>
<comment type="subcellular location">
    <subcellularLocation>
        <location evidence="2">Cell membrane</location>
        <topology evidence="2">Multi-pass membrane protein</topology>
    </subcellularLocation>
</comment>
<dbReference type="InterPro" id="IPR042106">
    <property type="entry name" value="Nuo/plastoQ_OxRdtase_6_NuoJ"/>
</dbReference>
<comment type="catalytic activity">
    <reaction evidence="2">
        <text>a quinone + NADH + 5 H(+)(in) = a quinol + NAD(+) + 4 H(+)(out)</text>
        <dbReference type="Rhea" id="RHEA:57888"/>
        <dbReference type="ChEBI" id="CHEBI:15378"/>
        <dbReference type="ChEBI" id="CHEBI:24646"/>
        <dbReference type="ChEBI" id="CHEBI:57540"/>
        <dbReference type="ChEBI" id="CHEBI:57945"/>
        <dbReference type="ChEBI" id="CHEBI:132124"/>
    </reaction>
</comment>
<dbReference type="GO" id="GO:0048038">
    <property type="term" value="F:quinone binding"/>
    <property type="evidence" value="ECO:0007669"/>
    <property type="project" value="UniProtKB-UniRule"/>
</dbReference>
<keyword evidence="2" id="KW-0812">Transmembrane</keyword>
<evidence type="ECO:0000256" key="2">
    <source>
        <dbReference type="RuleBase" id="RU004429"/>
    </source>
</evidence>
<keyword evidence="2" id="KW-1003">Cell membrane</keyword>
<dbReference type="EMBL" id="CP053452">
    <property type="protein sequence ID" value="QJW93973.1"/>
    <property type="molecule type" value="Genomic_DNA"/>
</dbReference>
<keyword evidence="2" id="KW-0874">Quinone</keyword>
<feature type="transmembrane region" description="Helical" evidence="2">
    <location>
        <begin position="38"/>
        <end position="58"/>
    </location>
</feature>
<keyword evidence="4" id="KW-1185">Reference proteome</keyword>
<organism evidence="3 4">
    <name type="scientific">Frigoriglobus tundricola</name>
    <dbReference type="NCBI Taxonomy" id="2774151"/>
    <lineage>
        <taxon>Bacteria</taxon>
        <taxon>Pseudomonadati</taxon>
        <taxon>Planctomycetota</taxon>
        <taxon>Planctomycetia</taxon>
        <taxon>Gemmatales</taxon>
        <taxon>Gemmataceae</taxon>
        <taxon>Frigoriglobus</taxon>
    </lineage>
</organism>
<dbReference type="Proteomes" id="UP000503447">
    <property type="component" value="Chromosome"/>
</dbReference>
<feature type="transmembrane region" description="Helical" evidence="2">
    <location>
        <begin position="70"/>
        <end position="90"/>
    </location>
</feature>
<evidence type="ECO:0000313" key="4">
    <source>
        <dbReference type="Proteomes" id="UP000503447"/>
    </source>
</evidence>
<dbReference type="EC" id="7.1.1.-" evidence="2"/>
<keyword evidence="2" id="KW-0520">NAD</keyword>
<evidence type="ECO:0000256" key="1">
    <source>
        <dbReference type="ARBA" id="ARBA00005698"/>
    </source>
</evidence>
<dbReference type="PANTHER" id="PTHR33269:SF17">
    <property type="entry name" value="NADH-UBIQUINONE OXIDOREDUCTASE CHAIN 6"/>
    <property type="match status" value="1"/>
</dbReference>
<dbReference type="Pfam" id="PF00499">
    <property type="entry name" value="Oxidored_q3"/>
    <property type="match status" value="1"/>
</dbReference>
<sequence length="409" mass="43015">MNLFALTKTQEAGGQLALAAVLGIVGLVLLLPRPRGRFVPGGIAALVAAAAVFGAWVYNTYGNPLPDLLGTVLFWLFAGGALVFGTVLVVQKNPARGAIAFAFVILSTCGLFLLLAAPFLMAATIIIYAGAIIVTFLFVLMLSHADAASNENDRSREPLYGSFAGFAFVGLVLFSLYQTSQANAPVEPGAVRRGTPLPAPVLAAEERTKLADVVTRLDAAGAQLDDAPATASERAKRVEYFEKIMNDVAHVVGQVEQNASDGTLRTRLEMKAARPARADEPGEPAVLFREDTQARNALKQAAKVRTANFTVRRLELAFPAPPGALDTASVKAQARALRDEVAILYGTGDLPADNVRNLGFVLYSEHLLAIELAGTLLLVATIGAVAIAQSKRDPAGAGGDSRTQKGVAK</sequence>
<dbReference type="InterPro" id="IPR001457">
    <property type="entry name" value="NADH_UbQ/plastoQ_OxRdtase_su6"/>
</dbReference>
<name>A0A6M5YL11_9BACT</name>
<accession>A0A6M5YL11</accession>
<comment type="caution">
    <text evidence="2">Lacks conserved residue(s) required for the propagation of feature annotation.</text>
</comment>
<dbReference type="GO" id="GO:0008137">
    <property type="term" value="F:NADH dehydrogenase (ubiquinone) activity"/>
    <property type="evidence" value="ECO:0007669"/>
    <property type="project" value="UniProtKB-UniRule"/>
</dbReference>
<comment type="similarity">
    <text evidence="1 2">Belongs to the complex I subunit 6 family.</text>
</comment>
<dbReference type="GO" id="GO:0005886">
    <property type="term" value="C:plasma membrane"/>
    <property type="evidence" value="ECO:0007669"/>
    <property type="project" value="UniProtKB-SubCell"/>
</dbReference>
<keyword evidence="2" id="KW-0472">Membrane</keyword>
<feature type="transmembrane region" description="Helical" evidence="2">
    <location>
        <begin position="125"/>
        <end position="147"/>
    </location>
</feature>
<dbReference type="PANTHER" id="PTHR33269">
    <property type="entry name" value="NADH-UBIQUINONE OXIDOREDUCTASE CHAIN 6"/>
    <property type="match status" value="1"/>
</dbReference>
<protein>
    <recommendedName>
        <fullName evidence="2">NADH-quinone oxidoreductase subunit J</fullName>
        <ecNumber evidence="2">7.1.1.-</ecNumber>
    </recommendedName>
</protein>
<feature type="transmembrane region" description="Helical" evidence="2">
    <location>
        <begin position="12"/>
        <end position="31"/>
    </location>
</feature>
<gene>
    <name evidence="3" type="ORF">FTUN_1490</name>
</gene>
<proteinExistence type="inferred from homology"/>
<keyword evidence="2" id="KW-1133">Transmembrane helix</keyword>
<feature type="transmembrane region" description="Helical" evidence="2">
    <location>
        <begin position="367"/>
        <end position="388"/>
    </location>
</feature>